<dbReference type="RefSeq" id="WP_073119539.1">
    <property type="nucleotide sequence ID" value="NZ_FRAA01000001.1"/>
</dbReference>
<evidence type="ECO:0000256" key="5">
    <source>
        <dbReference type="ARBA" id="ARBA00023077"/>
    </source>
</evidence>
<dbReference type="Proteomes" id="UP000184474">
    <property type="component" value="Unassembled WGS sequence"/>
</dbReference>
<dbReference type="AlphaFoldDB" id="A0A1M6L007"/>
<accession>A0A1M6L007</accession>
<evidence type="ECO:0000259" key="12">
    <source>
        <dbReference type="Pfam" id="PF07715"/>
    </source>
</evidence>
<feature type="signal peptide" evidence="10">
    <location>
        <begin position="1"/>
        <end position="28"/>
    </location>
</feature>
<feature type="domain" description="TonB-dependent receptor-like beta-barrel" evidence="11">
    <location>
        <begin position="403"/>
        <end position="794"/>
    </location>
</feature>
<keyword evidence="14" id="KW-1185">Reference proteome</keyword>
<evidence type="ECO:0000256" key="4">
    <source>
        <dbReference type="ARBA" id="ARBA00022692"/>
    </source>
</evidence>
<dbReference type="InterPro" id="IPR000531">
    <property type="entry name" value="Beta-barrel_TonB"/>
</dbReference>
<dbReference type="InterPro" id="IPR012910">
    <property type="entry name" value="Plug_dom"/>
</dbReference>
<gene>
    <name evidence="13" type="ORF">SAMN04488028_101772</name>
</gene>
<evidence type="ECO:0000256" key="8">
    <source>
        <dbReference type="PROSITE-ProRule" id="PRU01360"/>
    </source>
</evidence>
<dbReference type="InterPro" id="IPR037066">
    <property type="entry name" value="Plug_dom_sf"/>
</dbReference>
<dbReference type="Pfam" id="PF13715">
    <property type="entry name" value="CarbopepD_reg_2"/>
    <property type="match status" value="1"/>
</dbReference>
<keyword evidence="2 8" id="KW-0813">Transport</keyword>
<dbReference type="GO" id="GO:0009279">
    <property type="term" value="C:cell outer membrane"/>
    <property type="evidence" value="ECO:0007669"/>
    <property type="project" value="UniProtKB-SubCell"/>
</dbReference>
<dbReference type="NCBIfam" id="TIGR04057">
    <property type="entry name" value="SusC_RagA_signa"/>
    <property type="match status" value="1"/>
</dbReference>
<evidence type="ECO:0000256" key="3">
    <source>
        <dbReference type="ARBA" id="ARBA00022452"/>
    </source>
</evidence>
<dbReference type="STRING" id="156994.SAMN04488028_101772"/>
<dbReference type="Pfam" id="PF07715">
    <property type="entry name" value="Plug"/>
    <property type="match status" value="1"/>
</dbReference>
<evidence type="ECO:0000259" key="11">
    <source>
        <dbReference type="Pfam" id="PF00593"/>
    </source>
</evidence>
<proteinExistence type="inferred from homology"/>
<evidence type="ECO:0000313" key="14">
    <source>
        <dbReference type="Proteomes" id="UP000184474"/>
    </source>
</evidence>
<dbReference type="NCBIfam" id="TIGR04056">
    <property type="entry name" value="OMP_RagA_SusC"/>
    <property type="match status" value="1"/>
</dbReference>
<dbReference type="InterPro" id="IPR023997">
    <property type="entry name" value="TonB-dep_OMP_SusC/RagA_CS"/>
</dbReference>
<keyword evidence="6 8" id="KW-0472">Membrane</keyword>
<feature type="domain" description="TonB-dependent receptor plug" evidence="12">
    <location>
        <begin position="123"/>
        <end position="238"/>
    </location>
</feature>
<evidence type="ECO:0000256" key="1">
    <source>
        <dbReference type="ARBA" id="ARBA00004571"/>
    </source>
</evidence>
<evidence type="ECO:0000256" key="10">
    <source>
        <dbReference type="SAM" id="SignalP"/>
    </source>
</evidence>
<comment type="similarity">
    <text evidence="8 9">Belongs to the TonB-dependent receptor family.</text>
</comment>
<dbReference type="InterPro" id="IPR008969">
    <property type="entry name" value="CarboxyPept-like_regulatory"/>
</dbReference>
<dbReference type="Gene3D" id="2.170.130.10">
    <property type="entry name" value="TonB-dependent receptor, plug domain"/>
    <property type="match status" value="1"/>
</dbReference>
<feature type="chain" id="PRO_5012387051" evidence="10">
    <location>
        <begin position="29"/>
        <end position="1003"/>
    </location>
</feature>
<keyword evidence="10" id="KW-0732">Signal</keyword>
<dbReference type="InterPro" id="IPR039426">
    <property type="entry name" value="TonB-dep_rcpt-like"/>
</dbReference>
<evidence type="ECO:0000256" key="2">
    <source>
        <dbReference type="ARBA" id="ARBA00022448"/>
    </source>
</evidence>
<keyword evidence="4 8" id="KW-0812">Transmembrane</keyword>
<comment type="subcellular location">
    <subcellularLocation>
        <location evidence="1 8">Cell outer membrane</location>
        <topology evidence="1 8">Multi-pass membrane protein</topology>
    </subcellularLocation>
</comment>
<evidence type="ECO:0000256" key="9">
    <source>
        <dbReference type="RuleBase" id="RU003357"/>
    </source>
</evidence>
<dbReference type="Pfam" id="PF00593">
    <property type="entry name" value="TonB_dep_Rec_b-barrel"/>
    <property type="match status" value="1"/>
</dbReference>
<dbReference type="SUPFAM" id="SSF49464">
    <property type="entry name" value="Carboxypeptidase regulatory domain-like"/>
    <property type="match status" value="1"/>
</dbReference>
<dbReference type="EMBL" id="FRAA01000001">
    <property type="protein sequence ID" value="SHJ64553.1"/>
    <property type="molecule type" value="Genomic_DNA"/>
</dbReference>
<evidence type="ECO:0000256" key="7">
    <source>
        <dbReference type="ARBA" id="ARBA00023237"/>
    </source>
</evidence>
<dbReference type="Gene3D" id="2.60.40.1120">
    <property type="entry name" value="Carboxypeptidase-like, regulatory domain"/>
    <property type="match status" value="1"/>
</dbReference>
<dbReference type="SUPFAM" id="SSF56935">
    <property type="entry name" value="Porins"/>
    <property type="match status" value="1"/>
</dbReference>
<name>A0A1M6L007_REIAG</name>
<organism evidence="13 14">
    <name type="scientific">Reichenbachiella agariperforans</name>
    <dbReference type="NCBI Taxonomy" id="156994"/>
    <lineage>
        <taxon>Bacteria</taxon>
        <taxon>Pseudomonadati</taxon>
        <taxon>Bacteroidota</taxon>
        <taxon>Cytophagia</taxon>
        <taxon>Cytophagales</taxon>
        <taxon>Reichenbachiellaceae</taxon>
        <taxon>Reichenbachiella</taxon>
    </lineage>
</organism>
<dbReference type="Gene3D" id="2.40.170.20">
    <property type="entry name" value="TonB-dependent receptor, beta-barrel domain"/>
    <property type="match status" value="1"/>
</dbReference>
<dbReference type="InterPro" id="IPR023996">
    <property type="entry name" value="TonB-dep_OMP_SusC/RagA"/>
</dbReference>
<sequence>MKNYYLFNFRGLLVLGALLLTTAIQVYAQTKVVTGVIKDAELGDALPGVNVLIQGTQTGTVSDFDGRYSISIPSDETVLVFSFVGYQSKETTVGSRSNIDVSMDYDVSALNEIVVIGYGEVEKKDATGSIVALGSKDFNKGAISTPQELIVGKVPGVVVTTGGGAAGTGSTIRIRGGSSLRANNDPLIVVDGMPLESSGISGMANPLATINPNDIETFTVLKDASATAIYGSRASNGVIIITTKSGGGDKLKFSYNGNVSIGVPVKTLDVYSGDEYRALIQDRITNHGLTDVADNTLGTANTNWQDEIYQNAISTDHNLSVSGGGEILPYRVSVGYTNQDGILKKNNMERTSLNVLLTPSLLNDNLKLSINAKGSIIENDFSNPDAIGAAVQFDPTQPIKNGNTRYGGYTAWTTDPNDINSLPITIATSNPVAQLEYRDNKATGKRMILGGKAEYRLPFVDGLKATVNVGYDYFNSVGHDVMDTLASWSYREPSNQVKKYEQTKENSLLDFYLNYNKGLESIDSKIDLTGGYSYQHFYNEGFSSNRPVAMTDGVFEGANRDDYKNEYYLISFFGRLNYTFKGRYLLTGTVRQDGSSRFGEDNRWGLFPSVAFAWQIKEESFLRDVDALETLKLRVGWGQTGQQDIGDTYYPYIPTYTGSQTGAYYQFGNSFYPTQRPNAYDANIKWETTTTQNIGLDFGFLDGRISGSVDVYHRETEDLINEIPIAAGTNFNNFLVTNVGSLVNQGVEVALTGAIISTPDLTWELSGNLTYNENEITKMTLVDDPSYTGAPTGGISGGENNNIQINSVGRPINTFYMFEQIYDQNGMPIEGLYVDKTGNGGNVSGDNLNKYYLQNPAPEYLIGISSRVNYKGFDFSFSGRLNLNNYVYNNNASNLGIYQNLYNQAGYNANILTDVEKTQFMTAQYWSDFYLENASFFRMDNITLGYSFEKFFTDKVNGRISFTVQNAFVITDYTGLDPEVSGGIDNNLYPRPRTYMVGLNLNF</sequence>
<keyword evidence="3 8" id="KW-1134">Transmembrane beta strand</keyword>
<reference evidence="14" key="1">
    <citation type="submission" date="2016-11" db="EMBL/GenBank/DDBJ databases">
        <authorList>
            <person name="Varghese N."/>
            <person name="Submissions S."/>
        </authorList>
    </citation>
    <scope>NUCLEOTIDE SEQUENCE [LARGE SCALE GENOMIC DNA]</scope>
    <source>
        <strain evidence="14">DSM 26134</strain>
    </source>
</reference>
<evidence type="ECO:0000313" key="13">
    <source>
        <dbReference type="EMBL" id="SHJ64553.1"/>
    </source>
</evidence>
<dbReference type="PROSITE" id="PS52016">
    <property type="entry name" value="TONB_DEPENDENT_REC_3"/>
    <property type="match status" value="1"/>
</dbReference>
<keyword evidence="5 9" id="KW-0798">TonB box</keyword>
<evidence type="ECO:0000256" key="6">
    <source>
        <dbReference type="ARBA" id="ARBA00023136"/>
    </source>
</evidence>
<keyword evidence="7 8" id="KW-0998">Cell outer membrane</keyword>
<protein>
    <submittedName>
        <fullName evidence="13">Iron complex outermembrane recepter protein</fullName>
    </submittedName>
</protein>
<dbReference type="InterPro" id="IPR036942">
    <property type="entry name" value="Beta-barrel_TonB_sf"/>
</dbReference>